<dbReference type="Pfam" id="PF11970">
    <property type="entry name" value="GPR_Gpa2_C"/>
    <property type="match status" value="1"/>
</dbReference>
<feature type="transmembrane region" description="Helical" evidence="6">
    <location>
        <begin position="292"/>
        <end position="310"/>
    </location>
</feature>
<accession>A0AB34KFD2</accession>
<feature type="transmembrane region" description="Helical" evidence="6">
    <location>
        <begin position="151"/>
        <end position="173"/>
    </location>
</feature>
<name>A0AB34KFD2_9PEZI</name>
<evidence type="ECO:0000313" key="9">
    <source>
        <dbReference type="EMBL" id="KAL1583393.1"/>
    </source>
</evidence>
<dbReference type="CDD" id="cd00637">
    <property type="entry name" value="7tm_classA_rhodopsin-like"/>
    <property type="match status" value="1"/>
</dbReference>
<organism evidence="9 10">
    <name type="scientific">Cladosporium halotolerans</name>
    <dbReference type="NCBI Taxonomy" id="1052096"/>
    <lineage>
        <taxon>Eukaryota</taxon>
        <taxon>Fungi</taxon>
        <taxon>Dikarya</taxon>
        <taxon>Ascomycota</taxon>
        <taxon>Pezizomycotina</taxon>
        <taxon>Dothideomycetes</taxon>
        <taxon>Dothideomycetidae</taxon>
        <taxon>Cladosporiales</taxon>
        <taxon>Cladosporiaceae</taxon>
        <taxon>Cladosporium</taxon>
    </lineage>
</organism>
<dbReference type="GeneID" id="96009457"/>
<proteinExistence type="predicted"/>
<evidence type="ECO:0000259" key="8">
    <source>
        <dbReference type="PROSITE" id="PS50262"/>
    </source>
</evidence>
<evidence type="ECO:0000256" key="4">
    <source>
        <dbReference type="ARBA" id="ARBA00023136"/>
    </source>
</evidence>
<dbReference type="Proteomes" id="UP000803884">
    <property type="component" value="Unassembled WGS sequence"/>
</dbReference>
<feature type="transmembrane region" description="Helical" evidence="6">
    <location>
        <begin position="201"/>
        <end position="222"/>
    </location>
</feature>
<keyword evidence="2 6" id="KW-0812">Transmembrane</keyword>
<dbReference type="PANTHER" id="PTHR23112">
    <property type="entry name" value="G PROTEIN-COUPLED RECEPTOR 157-RELATED"/>
    <property type="match status" value="1"/>
</dbReference>
<protein>
    <recommendedName>
        <fullName evidence="11">G-protein coupled receptors family 1 profile domain-containing protein</fullName>
    </recommendedName>
</protein>
<dbReference type="GO" id="GO:0007166">
    <property type="term" value="P:cell surface receptor signaling pathway"/>
    <property type="evidence" value="ECO:0007669"/>
    <property type="project" value="InterPro"/>
</dbReference>
<dbReference type="InterPro" id="IPR022596">
    <property type="entry name" value="GPR1/2/3_C"/>
</dbReference>
<feature type="region of interest" description="Disordered" evidence="5">
    <location>
        <begin position="407"/>
        <end position="459"/>
    </location>
</feature>
<sequence>MASTSSGANITNQSKYFAPPHSIDELPLTIRYGLIAVGICGLASFLSTLSLFSTLVYRLFTWRAHYKSFLGYNQYVMLFMNLILADLCQATAFVISFYWLGKNAILAPTATCTAQGFLLHFGDVSSAFFVLCIALHTFITAARGIRLAYSIFTLAISFAWLAALLLTIVGLAIHKETYFVRAGAWCWVSNDYEPERLGLHYFWLFLSEFGLLVIYAVIFFTLRQKTASLFAGQQRGDAGPANKNTVKAVNRITKLMMLYPLCYAMLTLPISAVRMWSMANDGRAPSDATQCVMGALLASCGWVDCLLYSLTRKRLMRETMGGTGSSGNGSRLAHEFKQLGCRNPNNAILQTRTFEVTSESVDASVDEEVPATGGYSEISSGLGSRVRRQKKVPALEKVYELGSGNEEVVTPATPANAKTARVSEDSGEGESSPANQLRRKKAFDVLPKTPPTKHSTPPE</sequence>
<feature type="transmembrane region" description="Helical" evidence="6">
    <location>
        <begin position="32"/>
        <end position="57"/>
    </location>
</feature>
<dbReference type="PROSITE" id="PS50262">
    <property type="entry name" value="G_PROTEIN_RECEP_F1_2"/>
    <property type="match status" value="1"/>
</dbReference>
<gene>
    <name evidence="9" type="ORF">WHR41_08015</name>
</gene>
<feature type="transmembrane region" description="Helical" evidence="6">
    <location>
        <begin position="119"/>
        <end position="139"/>
    </location>
</feature>
<evidence type="ECO:0000259" key="7">
    <source>
        <dbReference type="PROSITE" id="PS50261"/>
    </source>
</evidence>
<feature type="domain" description="G-protein coupled receptors family 1 profile" evidence="8">
    <location>
        <begin position="52"/>
        <end position="308"/>
    </location>
</feature>
<dbReference type="PROSITE" id="PS50261">
    <property type="entry name" value="G_PROTEIN_RECEP_F2_4"/>
    <property type="match status" value="1"/>
</dbReference>
<comment type="subcellular location">
    <subcellularLocation>
        <location evidence="1">Membrane</location>
        <topology evidence="1">Multi-pass membrane protein</topology>
    </subcellularLocation>
</comment>
<dbReference type="GO" id="GO:0005886">
    <property type="term" value="C:plasma membrane"/>
    <property type="evidence" value="ECO:0007669"/>
    <property type="project" value="TreeGrafter"/>
</dbReference>
<dbReference type="InterPro" id="IPR017981">
    <property type="entry name" value="GPCR_2-like_7TM"/>
</dbReference>
<dbReference type="SUPFAM" id="SSF81321">
    <property type="entry name" value="Family A G protein-coupled receptor-like"/>
    <property type="match status" value="1"/>
</dbReference>
<dbReference type="InterPro" id="IPR017452">
    <property type="entry name" value="GPCR_Rhodpsn_7TM"/>
</dbReference>
<dbReference type="RefSeq" id="XP_069226500.1">
    <property type="nucleotide sequence ID" value="XM_069376619.1"/>
</dbReference>
<evidence type="ECO:0000256" key="5">
    <source>
        <dbReference type="SAM" id="MobiDB-lite"/>
    </source>
</evidence>
<feature type="domain" description="G-protein coupled receptors family 2 profile 2" evidence="7">
    <location>
        <begin position="36"/>
        <end position="220"/>
    </location>
</feature>
<evidence type="ECO:0008006" key="11">
    <source>
        <dbReference type="Google" id="ProtNLM"/>
    </source>
</evidence>
<feature type="transmembrane region" description="Helical" evidence="6">
    <location>
        <begin position="257"/>
        <end position="277"/>
    </location>
</feature>
<evidence type="ECO:0000256" key="1">
    <source>
        <dbReference type="ARBA" id="ARBA00004141"/>
    </source>
</evidence>
<feature type="transmembrane region" description="Helical" evidence="6">
    <location>
        <begin position="78"/>
        <end position="99"/>
    </location>
</feature>
<dbReference type="GO" id="GO:0004930">
    <property type="term" value="F:G protein-coupled receptor activity"/>
    <property type="evidence" value="ECO:0007669"/>
    <property type="project" value="TreeGrafter"/>
</dbReference>
<dbReference type="AlphaFoldDB" id="A0AB34KFD2"/>
<keyword evidence="10" id="KW-1185">Reference proteome</keyword>
<dbReference type="EMBL" id="JAAQHG020000036">
    <property type="protein sequence ID" value="KAL1583393.1"/>
    <property type="molecule type" value="Genomic_DNA"/>
</dbReference>
<dbReference type="Gene3D" id="1.20.1070.10">
    <property type="entry name" value="Rhodopsin 7-helix transmembrane proteins"/>
    <property type="match status" value="1"/>
</dbReference>
<evidence type="ECO:0000256" key="6">
    <source>
        <dbReference type="SAM" id="Phobius"/>
    </source>
</evidence>
<dbReference type="PANTHER" id="PTHR23112:SF37">
    <property type="entry name" value="G PROTEIN-COUPLED RECEPTOR GPR1"/>
    <property type="match status" value="1"/>
</dbReference>
<evidence type="ECO:0000256" key="3">
    <source>
        <dbReference type="ARBA" id="ARBA00022989"/>
    </source>
</evidence>
<evidence type="ECO:0000256" key="2">
    <source>
        <dbReference type="ARBA" id="ARBA00022692"/>
    </source>
</evidence>
<comment type="caution">
    <text evidence="9">The sequence shown here is derived from an EMBL/GenBank/DDBJ whole genome shotgun (WGS) entry which is preliminary data.</text>
</comment>
<evidence type="ECO:0000313" key="10">
    <source>
        <dbReference type="Proteomes" id="UP000803884"/>
    </source>
</evidence>
<dbReference type="GO" id="GO:0007189">
    <property type="term" value="P:adenylate cyclase-activating G protein-coupled receptor signaling pathway"/>
    <property type="evidence" value="ECO:0007669"/>
    <property type="project" value="TreeGrafter"/>
</dbReference>
<keyword evidence="3 6" id="KW-1133">Transmembrane helix</keyword>
<reference evidence="9 10" key="1">
    <citation type="journal article" date="2020" name="Microbiol. Resour. Announc.">
        <title>Draft Genome Sequence of a Cladosporium Species Isolated from the Mesophotic Ascidian Didemnum maculosum.</title>
        <authorList>
            <person name="Gioti A."/>
            <person name="Siaperas R."/>
            <person name="Nikolaivits E."/>
            <person name="Le Goff G."/>
            <person name="Ouazzani J."/>
            <person name="Kotoulas G."/>
            <person name="Topakas E."/>
        </authorList>
    </citation>
    <scope>NUCLEOTIDE SEQUENCE [LARGE SCALE GENOMIC DNA]</scope>
    <source>
        <strain evidence="9 10">TM138-S3</strain>
    </source>
</reference>
<keyword evidence="4 6" id="KW-0472">Membrane</keyword>